<dbReference type="Proteomes" id="UP000286287">
    <property type="component" value="Unassembled WGS sequence"/>
</dbReference>
<protein>
    <submittedName>
        <fullName evidence="2">NAD(P)-dependent oxidoreductase</fullName>
    </submittedName>
</protein>
<dbReference type="GO" id="GO:0005737">
    <property type="term" value="C:cytoplasm"/>
    <property type="evidence" value="ECO:0007669"/>
    <property type="project" value="TreeGrafter"/>
</dbReference>
<dbReference type="PANTHER" id="PTHR48079:SF6">
    <property type="entry name" value="NAD(P)-BINDING DOMAIN-CONTAINING PROTEIN-RELATED"/>
    <property type="match status" value="1"/>
</dbReference>
<dbReference type="AlphaFoldDB" id="A0A418V5D5"/>
<dbReference type="InterPro" id="IPR036291">
    <property type="entry name" value="NAD(P)-bd_dom_sf"/>
</dbReference>
<feature type="domain" description="NAD-dependent epimerase/dehydratase" evidence="1">
    <location>
        <begin position="3"/>
        <end position="221"/>
    </location>
</feature>
<keyword evidence="3" id="KW-1185">Reference proteome</keyword>
<proteinExistence type="predicted"/>
<gene>
    <name evidence="2" type="ORF">D3875_06525</name>
</gene>
<comment type="caution">
    <text evidence="2">The sequence shown here is derived from an EMBL/GenBank/DDBJ whole genome shotgun (WGS) entry which is preliminary data.</text>
</comment>
<reference evidence="2 3" key="1">
    <citation type="submission" date="2018-09" db="EMBL/GenBank/DDBJ databases">
        <authorList>
            <person name="Zhu H."/>
        </authorList>
    </citation>
    <scope>NUCLEOTIDE SEQUENCE [LARGE SCALE GENOMIC DNA]</scope>
    <source>
        <strain evidence="2 3">K2S05-167</strain>
    </source>
</reference>
<dbReference type="Pfam" id="PF01370">
    <property type="entry name" value="Epimerase"/>
    <property type="match status" value="1"/>
</dbReference>
<evidence type="ECO:0000313" key="2">
    <source>
        <dbReference type="EMBL" id="RJF71277.1"/>
    </source>
</evidence>
<dbReference type="InterPro" id="IPR001509">
    <property type="entry name" value="Epimerase_deHydtase"/>
</dbReference>
<evidence type="ECO:0000259" key="1">
    <source>
        <dbReference type="Pfam" id="PF01370"/>
    </source>
</evidence>
<accession>A0A418V5D5</accession>
<dbReference type="RefSeq" id="WP_119762292.1">
    <property type="nucleotide sequence ID" value="NZ_QYUJ01000014.1"/>
</dbReference>
<dbReference type="GO" id="GO:0004029">
    <property type="term" value="F:aldehyde dehydrogenase (NAD+) activity"/>
    <property type="evidence" value="ECO:0007669"/>
    <property type="project" value="TreeGrafter"/>
</dbReference>
<organism evidence="2 3">
    <name type="scientific">Deinococcus cavernae</name>
    <dbReference type="NCBI Taxonomy" id="2320857"/>
    <lineage>
        <taxon>Bacteria</taxon>
        <taxon>Thermotogati</taxon>
        <taxon>Deinococcota</taxon>
        <taxon>Deinococci</taxon>
        <taxon>Deinococcales</taxon>
        <taxon>Deinococcaceae</taxon>
        <taxon>Deinococcus</taxon>
    </lineage>
</organism>
<dbReference type="SUPFAM" id="SSF51735">
    <property type="entry name" value="NAD(P)-binding Rossmann-fold domains"/>
    <property type="match status" value="1"/>
</dbReference>
<dbReference type="EMBL" id="QYUJ01000014">
    <property type="protein sequence ID" value="RJF71277.1"/>
    <property type="molecule type" value="Genomic_DNA"/>
</dbReference>
<dbReference type="OrthoDB" id="9811743at2"/>
<dbReference type="PANTHER" id="PTHR48079">
    <property type="entry name" value="PROTEIN YEEZ"/>
    <property type="match status" value="1"/>
</dbReference>
<sequence>MRVLVTGATGFLGGTAARLWQSAEMDVVGVGRDPVQGAALQAAGVEWVQVNLLNRGSWEPLFDRVDAVFHAAALSSLWGRWPNFYRQNVQVSAAVAEACARRGLRLVHVSTPSVYNATGWTQNVGEDTPLGPTFDSLYAKSKYQAEVAVQRACPDACLIRPRGIYGVGDTSIVPRLVRALRTGHLPRLTRTEVFTELTHVRNVVRAAELALHSRVAGIFNVTDGVATPIWHTIDLLADTLNLTCPRRYLSPRLVEGAAGVLERVYALHPARPEPPITASSVRLLTRGMTLDLTRARERLGYQPVISPPEGLAEVLRSLA</sequence>
<evidence type="ECO:0000313" key="3">
    <source>
        <dbReference type="Proteomes" id="UP000286287"/>
    </source>
</evidence>
<dbReference type="Gene3D" id="3.40.50.720">
    <property type="entry name" value="NAD(P)-binding Rossmann-like Domain"/>
    <property type="match status" value="1"/>
</dbReference>
<dbReference type="InterPro" id="IPR051783">
    <property type="entry name" value="NAD(P)-dependent_oxidoreduct"/>
</dbReference>
<name>A0A418V5D5_9DEIO</name>